<proteinExistence type="predicted"/>
<dbReference type="Proteomes" id="UP001155882">
    <property type="component" value="Unassembled WGS sequence"/>
</dbReference>
<organism evidence="2 3">
    <name type="scientific">Providencia rettgeri</name>
    <dbReference type="NCBI Taxonomy" id="587"/>
    <lineage>
        <taxon>Bacteria</taxon>
        <taxon>Pseudomonadati</taxon>
        <taxon>Pseudomonadota</taxon>
        <taxon>Gammaproteobacteria</taxon>
        <taxon>Enterobacterales</taxon>
        <taxon>Morganellaceae</taxon>
        <taxon>Providencia</taxon>
    </lineage>
</organism>
<name>A0A264VRE1_PRORE</name>
<accession>A0A264VRE1</accession>
<reference evidence="2 3" key="1">
    <citation type="submission" date="2017-07" db="EMBL/GenBank/DDBJ databases">
        <title>blaIMP-27 on transferable plasmids in Proteus mirabilis and Providencia rettgeri.</title>
        <authorList>
            <person name="Potter R."/>
        </authorList>
    </citation>
    <scope>NUCLEOTIDE SEQUENCE [LARGE SCALE GENOMIC DNA]</scope>
    <source>
        <strain evidence="2 3">PR1</strain>
    </source>
</reference>
<dbReference type="EMBL" id="JAHWLI010000036">
    <property type="protein sequence ID" value="MBW3117248.1"/>
    <property type="molecule type" value="Genomic_DNA"/>
</dbReference>
<gene>
    <name evidence="2" type="ORF">CHI95_14205</name>
    <name evidence="1" type="ORF">KYI77_12380</name>
</gene>
<reference evidence="1" key="2">
    <citation type="submission" date="2021-07" db="EMBL/GenBank/DDBJ databases">
        <authorList>
            <person name="Stanton E."/>
        </authorList>
    </citation>
    <scope>NUCLEOTIDE SEQUENCE</scope>
    <source>
        <strain evidence="1">2021EL-01139</strain>
    </source>
</reference>
<dbReference type="RefSeq" id="WP_094961968.1">
    <property type="nucleotide sequence ID" value="NZ_CP039844.1"/>
</dbReference>
<sequence length="214" mass="25220">MELFNKINPHYESINKILNNLTVPNNEKKIKILIDGFPFYGIHSIINNLLKNKSISIEVECKISNDILYEIKNHHYDIIISPVDIDVDHKSIQKINLKTEILGLVFHKELMKKSMSVEKMMSNEILIQTKSSFEHCTMIEFLKEIKKIGINFKTLTINELDLLHSLENKTGYSFMTEEYFNKKSNPDLVFKKEPFNFFLNRRAYLLKESNIEIY</sequence>
<comment type="caution">
    <text evidence="2">The sequence shown here is derived from an EMBL/GenBank/DDBJ whole genome shotgun (WGS) entry which is preliminary data.</text>
</comment>
<evidence type="ECO:0000313" key="3">
    <source>
        <dbReference type="Proteomes" id="UP000216001"/>
    </source>
</evidence>
<dbReference type="Proteomes" id="UP000216001">
    <property type="component" value="Unassembled WGS sequence"/>
</dbReference>
<evidence type="ECO:0008006" key="4">
    <source>
        <dbReference type="Google" id="ProtNLM"/>
    </source>
</evidence>
<evidence type="ECO:0000313" key="1">
    <source>
        <dbReference type="EMBL" id="MBW3117248.1"/>
    </source>
</evidence>
<protein>
    <recommendedName>
        <fullName evidence="4">LysR substrate-binding domain-containing protein</fullName>
    </recommendedName>
</protein>
<evidence type="ECO:0000313" key="2">
    <source>
        <dbReference type="EMBL" id="OZS73852.1"/>
    </source>
</evidence>
<dbReference type="AlphaFoldDB" id="A0A264VRE1"/>
<dbReference type="EMBL" id="NOWC01000017">
    <property type="protein sequence ID" value="OZS73852.1"/>
    <property type="molecule type" value="Genomic_DNA"/>
</dbReference>